<reference evidence="3 4" key="1">
    <citation type="submission" date="2019-01" db="EMBL/GenBank/DDBJ databases">
        <title>Lactibacter flavus gen. nov., sp. nov., a novel bacterium of the family Propionibacteriaceae isolated from raw milk and dairy products.</title>
        <authorList>
            <person name="Huptas C."/>
            <person name="Wenning M."/>
            <person name="Breitenwieser F."/>
            <person name="Doll E."/>
            <person name="Von Neubeck M."/>
            <person name="Busse H.-J."/>
            <person name="Scherer S."/>
        </authorList>
    </citation>
    <scope>NUCLEOTIDE SEQUENCE [LARGE SCALE GENOMIC DNA]</scope>
    <source>
        <strain evidence="3 4">KCTC 33808</strain>
    </source>
</reference>
<name>A0A4Q9KE41_9ACTN</name>
<feature type="transmembrane region" description="Helical" evidence="2">
    <location>
        <begin position="424"/>
        <end position="444"/>
    </location>
</feature>
<keyword evidence="4" id="KW-1185">Reference proteome</keyword>
<evidence type="ECO:0000313" key="3">
    <source>
        <dbReference type="EMBL" id="TBT83987.1"/>
    </source>
</evidence>
<feature type="transmembrane region" description="Helical" evidence="2">
    <location>
        <begin position="229"/>
        <end position="252"/>
    </location>
</feature>
<keyword evidence="2" id="KW-1133">Transmembrane helix</keyword>
<dbReference type="AlphaFoldDB" id="A0A4Q9KE41"/>
<feature type="transmembrane region" description="Helical" evidence="2">
    <location>
        <begin position="264"/>
        <end position="284"/>
    </location>
</feature>
<dbReference type="InterPro" id="IPR046264">
    <property type="entry name" value="DUF6297"/>
</dbReference>
<proteinExistence type="predicted"/>
<feature type="transmembrane region" description="Helical" evidence="2">
    <location>
        <begin position="120"/>
        <end position="147"/>
    </location>
</feature>
<sequence length="567" mass="59845">MARARRKRGNQHAEPKQISPEQFVVEVPDDPYAEYEGREWDFAWLPEDETEVVDEGALHALVKSWRHGRATRSIGDVLSDAYIALFSVLMIGAMIVNVIIGSQASSAACDTAACLNGRLLVPWGMFFALGALTLSFARLFGPVLASAAEGFWLMEAPIGRGRILRGRLWAIIVGAAVVSAAVSAAVAAVAGEPFGVVGAWAAASGLVASGLVAWAAWEQSYGRVRPLRAVQALFTTLAAVVLTTMVAVAAGWLHVEPPAWLGQVPWFFAAVGGAASVAFGAWAHRRLEHFARGRLTSGGSLVSGLQGAMFGLDLGLARDILVDREAIERGHVRPTAGRWTGAGALVWRDLQRLARFPRPLLGLAGAILVPYASDAIGLSLLTPLLSAVALMFALVPTLGALRVLSRSTGLARMMPFSTAELRTASFVVPALLALVWGSATLPAFLGVTGGVPRDPAVAPVVAVACALGGLLAAVRWQTAKPVNFAVPMMATTAGAVPPTLVFNLVRGFDVAALVTAPILLNVSPLWSLGIAGVLLMILRVGFNMEEMQEQAKEQQKLLDAERARSGR</sequence>
<keyword evidence="2" id="KW-0812">Transmembrane</keyword>
<feature type="transmembrane region" description="Helical" evidence="2">
    <location>
        <begin position="81"/>
        <end position="100"/>
    </location>
</feature>
<feature type="transmembrane region" description="Helical" evidence="2">
    <location>
        <begin position="456"/>
        <end position="474"/>
    </location>
</feature>
<dbReference type="OrthoDB" id="3725302at2"/>
<organism evidence="3 4">
    <name type="scientific">Propioniciclava sinopodophylli</name>
    <dbReference type="NCBI Taxonomy" id="1837344"/>
    <lineage>
        <taxon>Bacteria</taxon>
        <taxon>Bacillati</taxon>
        <taxon>Actinomycetota</taxon>
        <taxon>Actinomycetes</taxon>
        <taxon>Propionibacteriales</taxon>
        <taxon>Propionibacteriaceae</taxon>
        <taxon>Propioniciclava</taxon>
    </lineage>
</organism>
<protein>
    <submittedName>
        <fullName evidence="3">ABC transporter permease</fullName>
    </submittedName>
</protein>
<feature type="transmembrane region" description="Helical" evidence="2">
    <location>
        <begin position="384"/>
        <end position="404"/>
    </location>
</feature>
<dbReference type="Proteomes" id="UP000292373">
    <property type="component" value="Unassembled WGS sequence"/>
</dbReference>
<feature type="transmembrane region" description="Helical" evidence="2">
    <location>
        <begin position="360"/>
        <end position="378"/>
    </location>
</feature>
<feature type="transmembrane region" description="Helical" evidence="2">
    <location>
        <begin position="168"/>
        <end position="191"/>
    </location>
</feature>
<feature type="compositionally biased region" description="Basic residues" evidence="1">
    <location>
        <begin position="1"/>
        <end position="10"/>
    </location>
</feature>
<feature type="transmembrane region" description="Helical" evidence="2">
    <location>
        <begin position="197"/>
        <end position="217"/>
    </location>
</feature>
<feature type="region of interest" description="Disordered" evidence="1">
    <location>
        <begin position="1"/>
        <end position="21"/>
    </location>
</feature>
<dbReference type="Pfam" id="PF19814">
    <property type="entry name" value="DUF6297"/>
    <property type="match status" value="1"/>
</dbReference>
<evidence type="ECO:0000256" key="2">
    <source>
        <dbReference type="SAM" id="Phobius"/>
    </source>
</evidence>
<comment type="caution">
    <text evidence="3">The sequence shown here is derived from an EMBL/GenBank/DDBJ whole genome shotgun (WGS) entry which is preliminary data.</text>
</comment>
<keyword evidence="2" id="KW-0472">Membrane</keyword>
<gene>
    <name evidence="3" type="ORF">ET989_09970</name>
</gene>
<dbReference type="RefSeq" id="WP_131168472.1">
    <property type="nucleotide sequence ID" value="NZ_SDMQ01000009.1"/>
</dbReference>
<dbReference type="EMBL" id="SDMQ01000009">
    <property type="protein sequence ID" value="TBT83987.1"/>
    <property type="molecule type" value="Genomic_DNA"/>
</dbReference>
<feature type="transmembrane region" description="Helical" evidence="2">
    <location>
        <begin position="525"/>
        <end position="542"/>
    </location>
</feature>
<evidence type="ECO:0000256" key="1">
    <source>
        <dbReference type="SAM" id="MobiDB-lite"/>
    </source>
</evidence>
<accession>A0A4Q9KE41</accession>
<evidence type="ECO:0000313" key="4">
    <source>
        <dbReference type="Proteomes" id="UP000292373"/>
    </source>
</evidence>
<feature type="transmembrane region" description="Helical" evidence="2">
    <location>
        <begin position="486"/>
        <end position="505"/>
    </location>
</feature>